<accession>A0A2S6CW48</accession>
<evidence type="ECO:0000313" key="1">
    <source>
        <dbReference type="EMBL" id="PPJ63949.1"/>
    </source>
</evidence>
<comment type="caution">
    <text evidence="1">The sequence shown here is derived from an EMBL/GenBank/DDBJ whole genome shotgun (WGS) entry which is preliminary data.</text>
</comment>
<name>A0A2S6CW48_9CYAN</name>
<proteinExistence type="predicted"/>
<dbReference type="EMBL" id="PGEM01000044">
    <property type="protein sequence ID" value="PPJ63949.1"/>
    <property type="molecule type" value="Genomic_DNA"/>
</dbReference>
<dbReference type="RefSeq" id="WP_104387238.1">
    <property type="nucleotide sequence ID" value="NZ_PGEM01000044.1"/>
</dbReference>
<gene>
    <name evidence="1" type="ORF">CUN59_07370</name>
</gene>
<dbReference type="OrthoDB" id="6198066at2"/>
<protein>
    <submittedName>
        <fullName evidence="1">Uncharacterized protein</fullName>
    </submittedName>
</protein>
<dbReference type="Proteomes" id="UP000239589">
    <property type="component" value="Unassembled WGS sequence"/>
</dbReference>
<keyword evidence="2" id="KW-1185">Reference proteome</keyword>
<reference evidence="1 2" key="1">
    <citation type="submission" date="2018-02" db="EMBL/GenBank/DDBJ databases">
        <title>Discovery of a pederin family compound in a non-symbiotic bloom-forming cyanobacterium.</title>
        <authorList>
            <person name="Kust A."/>
            <person name="Mares J."/>
            <person name="Jokela J."/>
            <person name="Urajova P."/>
            <person name="Hajek J."/>
            <person name="Saurav K."/>
            <person name="Voracova K."/>
            <person name="Fewer D.P."/>
            <person name="Haapaniemi E."/>
            <person name="Permi P."/>
            <person name="Rehakova K."/>
            <person name="Sivonen K."/>
            <person name="Hrouzek P."/>
        </authorList>
    </citation>
    <scope>NUCLEOTIDE SEQUENCE [LARGE SCALE GENOMIC DNA]</scope>
    <source>
        <strain evidence="1 2">CHARLIE-1</strain>
    </source>
</reference>
<sequence length="91" mass="10556">MQVTIELSDDLGNQLLQMPDMQLLVQKAVEKMLLEEQKRRATNDLLVEQRELLQQTSNDEILPITRSLVGILKGSYVDVADYKKHLEEKYL</sequence>
<evidence type="ECO:0000313" key="2">
    <source>
        <dbReference type="Proteomes" id="UP000239589"/>
    </source>
</evidence>
<organism evidence="1 2">
    <name type="scientific">Cuspidothrix issatschenkoi CHARLIE-1</name>
    <dbReference type="NCBI Taxonomy" id="2052836"/>
    <lineage>
        <taxon>Bacteria</taxon>
        <taxon>Bacillati</taxon>
        <taxon>Cyanobacteriota</taxon>
        <taxon>Cyanophyceae</taxon>
        <taxon>Nostocales</taxon>
        <taxon>Aphanizomenonaceae</taxon>
        <taxon>Cuspidothrix</taxon>
    </lineage>
</organism>
<dbReference type="AlphaFoldDB" id="A0A2S6CW48"/>